<dbReference type="AlphaFoldDB" id="A0AB36I9G2"/>
<evidence type="ECO:0000313" key="3">
    <source>
        <dbReference type="Proteomes" id="UP000186091"/>
    </source>
</evidence>
<dbReference type="Proteomes" id="UP000186091">
    <property type="component" value="Unassembled WGS sequence"/>
</dbReference>
<name>A0AB36I9G2_CORGT</name>
<comment type="caution">
    <text evidence="2">The sequence shown here is derived from an EMBL/GenBank/DDBJ whole genome shotgun (WGS) entry which is preliminary data.</text>
</comment>
<proteinExistence type="predicted"/>
<evidence type="ECO:0000256" key="1">
    <source>
        <dbReference type="SAM" id="MobiDB-lite"/>
    </source>
</evidence>
<organism evidence="2 3">
    <name type="scientific">Corynebacterium glutamicum</name>
    <name type="common">Brevibacterium saccharolyticum</name>
    <dbReference type="NCBI Taxonomy" id="1718"/>
    <lineage>
        <taxon>Bacteria</taxon>
        <taxon>Bacillati</taxon>
        <taxon>Actinomycetota</taxon>
        <taxon>Actinomycetes</taxon>
        <taxon>Mycobacteriales</taxon>
        <taxon>Corynebacteriaceae</taxon>
        <taxon>Corynebacterium</taxon>
    </lineage>
</organism>
<gene>
    <name evidence="2" type="ORF">AUP69_05835</name>
</gene>
<protein>
    <submittedName>
        <fullName evidence="2">Uncharacterized protein</fullName>
    </submittedName>
</protein>
<reference evidence="2 3" key="1">
    <citation type="submission" date="2015-12" db="EMBL/GenBank/DDBJ databases">
        <title>Genome sequence of Corynebacterium AS 1.542.</title>
        <authorList>
            <person name="Yang J."/>
            <person name="Yang S."/>
        </authorList>
    </citation>
    <scope>NUCLEOTIDE SEQUENCE [LARGE SCALE GENOMIC DNA]</scope>
    <source>
        <strain evidence="2 3">AS 1.542</strain>
    </source>
</reference>
<feature type="region of interest" description="Disordered" evidence="1">
    <location>
        <begin position="22"/>
        <end position="82"/>
    </location>
</feature>
<sequence length="82" mass="8841">MQPFGRLICPVSRAWIPARAKQGGFLDGKGYPRPKPALIDPPRAQQGKLARRSDHPELKPALFAPQRAKPGRLPSGAAHPGS</sequence>
<evidence type="ECO:0000313" key="2">
    <source>
        <dbReference type="EMBL" id="OKX82810.1"/>
    </source>
</evidence>
<accession>A0AB36I9G2</accession>
<dbReference type="EMBL" id="LOQT01000014">
    <property type="protein sequence ID" value="OKX82810.1"/>
    <property type="molecule type" value="Genomic_DNA"/>
</dbReference>